<dbReference type="PANTHER" id="PTHR31835:SF1">
    <property type="entry name" value="URIDINE DIPHOSPHATE GLUCOSE PYROPHOSPHATASE NUDT22"/>
    <property type="match status" value="1"/>
</dbReference>
<dbReference type="GO" id="GO:0046872">
    <property type="term" value="F:metal ion binding"/>
    <property type="evidence" value="ECO:0007669"/>
    <property type="project" value="UniProtKB-KW"/>
</dbReference>
<dbReference type="PANTHER" id="PTHR31835">
    <property type="entry name" value="URIDINE DIPHOSPHATE GLUCOSE PYROPHOSPHATASE"/>
    <property type="match status" value="1"/>
</dbReference>
<dbReference type="SUPFAM" id="SSF55811">
    <property type="entry name" value="Nudix"/>
    <property type="match status" value="1"/>
</dbReference>
<dbReference type="InterPro" id="IPR055295">
    <property type="entry name" value="NUDT22/NUDT9-like"/>
</dbReference>
<evidence type="ECO:0000256" key="3">
    <source>
        <dbReference type="ARBA" id="ARBA00022801"/>
    </source>
</evidence>
<accession>A0AAN8PQX7</accession>
<comment type="cofactor">
    <cofactor evidence="1">
        <name>Mg(2+)</name>
        <dbReference type="ChEBI" id="CHEBI:18420"/>
    </cofactor>
</comment>
<dbReference type="AlphaFoldDB" id="A0AAN8PQX7"/>
<dbReference type="EMBL" id="JAZGQO010000007">
    <property type="protein sequence ID" value="KAK6181529.1"/>
    <property type="molecule type" value="Genomic_DNA"/>
</dbReference>
<evidence type="ECO:0000256" key="4">
    <source>
        <dbReference type="ARBA" id="ARBA00022842"/>
    </source>
</evidence>
<proteinExistence type="predicted"/>
<keyword evidence="7" id="KW-1185">Reference proteome</keyword>
<protein>
    <recommendedName>
        <fullName evidence="5">Nudix hydrolase domain-containing protein</fullName>
    </recommendedName>
</protein>
<feature type="domain" description="Nudix hydrolase" evidence="5">
    <location>
        <begin position="116"/>
        <end position="281"/>
    </location>
</feature>
<comment type="caution">
    <text evidence="6">The sequence shown here is derived from an EMBL/GenBank/DDBJ whole genome shotgun (WGS) entry which is preliminary data.</text>
</comment>
<keyword evidence="4" id="KW-0460">Magnesium</keyword>
<evidence type="ECO:0000313" key="6">
    <source>
        <dbReference type="EMBL" id="KAK6181529.1"/>
    </source>
</evidence>
<organism evidence="6 7">
    <name type="scientific">Patella caerulea</name>
    <name type="common">Rayed Mediterranean limpet</name>
    <dbReference type="NCBI Taxonomy" id="87958"/>
    <lineage>
        <taxon>Eukaryota</taxon>
        <taxon>Metazoa</taxon>
        <taxon>Spiralia</taxon>
        <taxon>Lophotrochozoa</taxon>
        <taxon>Mollusca</taxon>
        <taxon>Gastropoda</taxon>
        <taxon>Patellogastropoda</taxon>
        <taxon>Patelloidea</taxon>
        <taxon>Patellidae</taxon>
        <taxon>Patella</taxon>
    </lineage>
</organism>
<gene>
    <name evidence="6" type="ORF">SNE40_009364</name>
</gene>
<evidence type="ECO:0000259" key="5">
    <source>
        <dbReference type="PROSITE" id="PS51462"/>
    </source>
</evidence>
<keyword evidence="3" id="KW-0378">Hydrolase</keyword>
<evidence type="ECO:0000313" key="7">
    <source>
        <dbReference type="Proteomes" id="UP001347796"/>
    </source>
</evidence>
<reference evidence="6 7" key="1">
    <citation type="submission" date="2024-01" db="EMBL/GenBank/DDBJ databases">
        <title>The genome of the rayed Mediterranean limpet Patella caerulea (Linnaeus, 1758).</title>
        <authorList>
            <person name="Anh-Thu Weber A."/>
            <person name="Halstead-Nussloch G."/>
        </authorList>
    </citation>
    <scope>NUCLEOTIDE SEQUENCE [LARGE SCALE GENOMIC DNA]</scope>
    <source>
        <strain evidence="6">AATW-2023a</strain>
        <tissue evidence="6">Whole specimen</tissue>
    </source>
</reference>
<evidence type="ECO:0000256" key="2">
    <source>
        <dbReference type="ARBA" id="ARBA00022723"/>
    </source>
</evidence>
<dbReference type="PROSITE" id="PS51462">
    <property type="entry name" value="NUDIX"/>
    <property type="match status" value="1"/>
</dbReference>
<dbReference type="Proteomes" id="UP001347796">
    <property type="component" value="Unassembled WGS sequence"/>
</dbReference>
<sequence>MDPDVSIMYCVRHSQFRSRNQIAVCLDNEYNRKSLPQKLDEAMEDVWKQRVDTNPKLFNGTKFRLDSVKEEDGGVVTINLGVTCYKEYLGTNWSKEPKLLQEYGREKYNNAQACLSDPLGVGSLVVTSDNYVIFLHRSKYCGEAPNLWDIPGGHAEPEELVGKKHFEEIDLTSMKPEAVVDEIFSSIIREIRDEVNIPESSLSKPKMIGIARNITSASRPSIEFYVQCYKSSSEILSLYKQGSQAEADESTNIKFVPLNRVVKLEENDAEFWNELAPSAKGCLILYRIAIDLYDEQKIR</sequence>
<dbReference type="InterPro" id="IPR000086">
    <property type="entry name" value="NUDIX_hydrolase_dom"/>
</dbReference>
<evidence type="ECO:0000256" key="1">
    <source>
        <dbReference type="ARBA" id="ARBA00001946"/>
    </source>
</evidence>
<dbReference type="GO" id="GO:0052751">
    <property type="term" value="F:GDP-mannose hydrolase activity"/>
    <property type="evidence" value="ECO:0007669"/>
    <property type="project" value="TreeGrafter"/>
</dbReference>
<keyword evidence="2" id="KW-0479">Metal-binding</keyword>
<name>A0AAN8PQX7_PATCE</name>
<dbReference type="InterPro" id="IPR015797">
    <property type="entry name" value="NUDIX_hydrolase-like_dom_sf"/>
</dbReference>
<dbReference type="Gene3D" id="3.90.79.10">
    <property type="entry name" value="Nucleoside Triphosphate Pyrophosphohydrolase"/>
    <property type="match status" value="1"/>
</dbReference>